<feature type="transmembrane region" description="Helical" evidence="1">
    <location>
        <begin position="122"/>
        <end position="139"/>
    </location>
</feature>
<evidence type="ECO:0000313" key="4">
    <source>
        <dbReference type="Proteomes" id="UP000052167"/>
    </source>
</evidence>
<dbReference type="AlphaFoldDB" id="A0A922T9I3"/>
<dbReference type="Pfam" id="PF07331">
    <property type="entry name" value="TctB"/>
    <property type="match status" value="1"/>
</dbReference>
<comment type="caution">
    <text evidence="3">The sequence shown here is derived from an EMBL/GenBank/DDBJ whole genome shotgun (WGS) entry which is preliminary data.</text>
</comment>
<keyword evidence="1" id="KW-0812">Transmembrane</keyword>
<dbReference type="Proteomes" id="UP000052167">
    <property type="component" value="Unassembled WGS sequence"/>
</dbReference>
<name>A0A922T9I3_9HYPH</name>
<evidence type="ECO:0000259" key="2">
    <source>
        <dbReference type="Pfam" id="PF07331"/>
    </source>
</evidence>
<keyword evidence="1" id="KW-1133">Transmembrane helix</keyword>
<evidence type="ECO:0000313" key="3">
    <source>
        <dbReference type="EMBL" id="KEQ02883.1"/>
    </source>
</evidence>
<dbReference type="RefSeq" id="WP_037169402.1">
    <property type="nucleotide sequence ID" value="NZ_CAJXID010000017.1"/>
</dbReference>
<dbReference type="OrthoDB" id="6174504at2"/>
<gene>
    <name evidence="3" type="ORF">GV68_19565</name>
</gene>
<dbReference type="EMBL" id="JOKJ01000041">
    <property type="protein sequence ID" value="KEQ02883.1"/>
    <property type="molecule type" value="Genomic_DNA"/>
</dbReference>
<organism evidence="3 4">
    <name type="scientific">Pseudorhizobium pelagicum</name>
    <dbReference type="NCBI Taxonomy" id="1509405"/>
    <lineage>
        <taxon>Bacteria</taxon>
        <taxon>Pseudomonadati</taxon>
        <taxon>Pseudomonadota</taxon>
        <taxon>Alphaproteobacteria</taxon>
        <taxon>Hyphomicrobiales</taxon>
        <taxon>Rhizobiaceae</taxon>
        <taxon>Rhizobium/Agrobacterium group</taxon>
        <taxon>Pseudorhizobium</taxon>
    </lineage>
</organism>
<feature type="transmembrane region" description="Helical" evidence="1">
    <location>
        <begin position="41"/>
        <end position="59"/>
    </location>
</feature>
<dbReference type="InterPro" id="IPR009936">
    <property type="entry name" value="DUF1468"/>
</dbReference>
<protein>
    <recommendedName>
        <fullName evidence="2">DUF1468 domain-containing protein</fullName>
    </recommendedName>
</protein>
<keyword evidence="4" id="KW-1185">Reference proteome</keyword>
<proteinExistence type="predicted"/>
<reference evidence="3 4" key="1">
    <citation type="submission" date="2014-06" db="EMBL/GenBank/DDBJ databases">
        <title>Rhizobium pelagicum/R2-400B4.</title>
        <authorList>
            <person name="Kimes N.E."/>
            <person name="Lopez-Perez M."/>
        </authorList>
    </citation>
    <scope>NUCLEOTIDE SEQUENCE [LARGE SCALE GENOMIC DNA]</scope>
    <source>
        <strain evidence="3 4">R2-400B4</strain>
    </source>
</reference>
<feature type="transmembrane region" description="Helical" evidence="1">
    <location>
        <begin position="80"/>
        <end position="102"/>
    </location>
</feature>
<keyword evidence="1" id="KW-0472">Membrane</keyword>
<feature type="domain" description="DUF1468" evidence="2">
    <location>
        <begin position="7"/>
        <end position="148"/>
    </location>
</feature>
<evidence type="ECO:0000256" key="1">
    <source>
        <dbReference type="SAM" id="Phobius"/>
    </source>
</evidence>
<accession>A0A922T9I3</accession>
<sequence length="156" mass="16406">MTFDERILGLALVLFGIAVAWQSQAIPSVPGATFGPSLMPTIVGLLMAGCGLSIFIGGVRAADGGPLVDISVWRGHRRGLACAVWAVAGVLVGILFMPVLSFPLFGVSYALPLMLLMRARPLPAVIVSLVVVLVAYFAFKRLLYVPLPSGPLTFLG</sequence>